<dbReference type="EMBL" id="CP046314">
    <property type="protein sequence ID" value="QGS09901.1"/>
    <property type="molecule type" value="Genomic_DNA"/>
</dbReference>
<name>A0AAP9HF11_9BACL</name>
<dbReference type="Proteomes" id="UP000425411">
    <property type="component" value="Chromosome"/>
</dbReference>
<protein>
    <recommendedName>
        <fullName evidence="3">DUF1934 family protein</fullName>
    </recommendedName>
</protein>
<evidence type="ECO:0000313" key="2">
    <source>
        <dbReference type="Proteomes" id="UP000425411"/>
    </source>
</evidence>
<accession>A0AAP9HF11</accession>
<sequence>MNMEIKITTYVDNEKALEEKYVGEYIVANTYEKIQYIDKNEKKIKIFIDKMKESVSIEKDNSKMSIEYSRKSSDYTTVYGIMKLDTQLVKINKLARNNLVMHEIIYNIFFDQEKQQNKLKILVKNSGN</sequence>
<reference evidence="1 2" key="1">
    <citation type="submission" date="2019-11" db="EMBL/GenBank/DDBJ databases">
        <title>FDA dAtabase for Regulatory Grade micrObial Sequences (FDA-ARGOS): Supporting development and validation of Infectious Disease Dx tests.</title>
        <authorList>
            <person name="Turner S."/>
            <person name="Byrd R."/>
            <person name="Tallon L."/>
            <person name="Sadzewicz L."/>
            <person name="Vavikolanu K."/>
            <person name="Mehta A."/>
            <person name="Aluvathingal J."/>
            <person name="Nadendla S."/>
            <person name="Myers T."/>
            <person name="Yan Y."/>
            <person name="Sichtig H."/>
        </authorList>
    </citation>
    <scope>NUCLEOTIDE SEQUENCE [LARGE SCALE GENOMIC DNA]</scope>
    <source>
        <strain evidence="1 2">FDAARGOS_741</strain>
    </source>
</reference>
<gene>
    <name evidence="1" type="ORF">FOC49_00240</name>
</gene>
<evidence type="ECO:0000313" key="1">
    <source>
        <dbReference type="EMBL" id="QGS09901.1"/>
    </source>
</evidence>
<organism evidence="1 2">
    <name type="scientific">Gemella morbillorum</name>
    <dbReference type="NCBI Taxonomy" id="29391"/>
    <lineage>
        <taxon>Bacteria</taxon>
        <taxon>Bacillati</taxon>
        <taxon>Bacillota</taxon>
        <taxon>Bacilli</taxon>
        <taxon>Bacillales</taxon>
        <taxon>Gemellaceae</taxon>
        <taxon>Gemella</taxon>
    </lineage>
</organism>
<keyword evidence="2" id="KW-1185">Reference proteome</keyword>
<evidence type="ECO:0008006" key="3">
    <source>
        <dbReference type="Google" id="ProtNLM"/>
    </source>
</evidence>
<dbReference type="AlphaFoldDB" id="A0AAP9HF11"/>
<proteinExistence type="predicted"/>